<comment type="similarity">
    <text evidence="1">Belongs to the short-chain dehydrogenases/reductases (SDR) family.</text>
</comment>
<keyword evidence="2" id="KW-0560">Oxidoreductase</keyword>
<name>A0A6J7FAS2_9ZZZZ</name>
<dbReference type="Pfam" id="PF00106">
    <property type="entry name" value="adh_short"/>
    <property type="match status" value="1"/>
</dbReference>
<dbReference type="GO" id="GO:0016616">
    <property type="term" value="F:oxidoreductase activity, acting on the CH-OH group of donors, NAD or NADP as acceptor"/>
    <property type="evidence" value="ECO:0007669"/>
    <property type="project" value="UniProtKB-ARBA"/>
</dbReference>
<dbReference type="InterPro" id="IPR036291">
    <property type="entry name" value="NAD(P)-bd_dom_sf"/>
</dbReference>
<sequence>MPEAAARPVAVVTGASGGIGEATARRLAAEGYDVVLGARRVDRIEAIAAEIGGRAIPLDVTDDGSVAAFAAQVPVLSVLVNNAGGALGVDPVLEADIDGWRRMYETNVLGTVRVTKALIGPLEASGDGLVVTIGSIAGFEIYPGGGGYIAAKHGVSAAMRTMRIELLGRPIRVTELQPGMVETDFSRVRLGDDEQAAAVYRGMTPLVADDVAEVVAFVATRPSHVDLDTIVIRPRDQASARDVYRQG</sequence>
<dbReference type="PANTHER" id="PTHR42901">
    <property type="entry name" value="ALCOHOL DEHYDROGENASE"/>
    <property type="match status" value="1"/>
</dbReference>
<dbReference type="SUPFAM" id="SSF51735">
    <property type="entry name" value="NAD(P)-binding Rossmann-fold domains"/>
    <property type="match status" value="1"/>
</dbReference>
<proteinExistence type="inferred from homology"/>
<dbReference type="PRINTS" id="PR00081">
    <property type="entry name" value="GDHRDH"/>
</dbReference>
<dbReference type="PANTHER" id="PTHR42901:SF1">
    <property type="entry name" value="ALCOHOL DEHYDROGENASE"/>
    <property type="match status" value="1"/>
</dbReference>
<dbReference type="EMBL" id="CAFBMK010000002">
    <property type="protein sequence ID" value="CAB4892111.1"/>
    <property type="molecule type" value="Genomic_DNA"/>
</dbReference>
<evidence type="ECO:0000256" key="1">
    <source>
        <dbReference type="ARBA" id="ARBA00006484"/>
    </source>
</evidence>
<evidence type="ECO:0000256" key="2">
    <source>
        <dbReference type="ARBA" id="ARBA00023002"/>
    </source>
</evidence>
<dbReference type="Gene3D" id="3.40.50.720">
    <property type="entry name" value="NAD(P)-binding Rossmann-like Domain"/>
    <property type="match status" value="1"/>
</dbReference>
<gene>
    <name evidence="3" type="ORF">UFOPK3564_00071</name>
</gene>
<evidence type="ECO:0000313" key="3">
    <source>
        <dbReference type="EMBL" id="CAB4892111.1"/>
    </source>
</evidence>
<dbReference type="FunFam" id="3.40.50.720:FF:000047">
    <property type="entry name" value="NADP-dependent L-serine/L-allo-threonine dehydrogenase"/>
    <property type="match status" value="1"/>
</dbReference>
<organism evidence="3">
    <name type="scientific">freshwater metagenome</name>
    <dbReference type="NCBI Taxonomy" id="449393"/>
    <lineage>
        <taxon>unclassified sequences</taxon>
        <taxon>metagenomes</taxon>
        <taxon>ecological metagenomes</taxon>
    </lineage>
</organism>
<accession>A0A6J7FAS2</accession>
<reference evidence="3" key="1">
    <citation type="submission" date="2020-05" db="EMBL/GenBank/DDBJ databases">
        <authorList>
            <person name="Chiriac C."/>
            <person name="Salcher M."/>
            <person name="Ghai R."/>
            <person name="Kavagutti S V."/>
        </authorList>
    </citation>
    <scope>NUCLEOTIDE SEQUENCE</scope>
</reference>
<dbReference type="InterPro" id="IPR002347">
    <property type="entry name" value="SDR_fam"/>
</dbReference>
<protein>
    <submittedName>
        <fullName evidence="3">Unannotated protein</fullName>
    </submittedName>
</protein>
<dbReference type="AlphaFoldDB" id="A0A6J7FAS2"/>